<reference evidence="2 3" key="1">
    <citation type="submission" date="2021-07" db="EMBL/GenBank/DDBJ databases">
        <authorList>
            <consortium name="Genoscope - CEA"/>
            <person name="William W."/>
        </authorList>
    </citation>
    <scope>NUCLEOTIDE SEQUENCE [LARGE SCALE GENOMIC DNA]</scope>
</reference>
<dbReference type="AlphaFoldDB" id="A0A8D9HYZ4"/>
<name>A0A8D9HYZ4_BRACM</name>
<evidence type="ECO:0000313" key="2">
    <source>
        <dbReference type="EMBL" id="CAG7907904.1"/>
    </source>
</evidence>
<evidence type="ECO:0000313" key="3">
    <source>
        <dbReference type="Proteomes" id="UP000694005"/>
    </source>
</evidence>
<gene>
    <name evidence="2" type="ORF">BRAPAZ1V2_A04P28050.2</name>
</gene>
<accession>A0A8D9HYZ4</accession>
<organism evidence="2 3">
    <name type="scientific">Brassica campestris</name>
    <name type="common">Field mustard</name>
    <dbReference type="NCBI Taxonomy" id="3711"/>
    <lineage>
        <taxon>Eukaryota</taxon>
        <taxon>Viridiplantae</taxon>
        <taxon>Streptophyta</taxon>
        <taxon>Embryophyta</taxon>
        <taxon>Tracheophyta</taxon>
        <taxon>Spermatophyta</taxon>
        <taxon>Magnoliopsida</taxon>
        <taxon>eudicotyledons</taxon>
        <taxon>Gunneridae</taxon>
        <taxon>Pentapetalae</taxon>
        <taxon>rosids</taxon>
        <taxon>malvids</taxon>
        <taxon>Brassicales</taxon>
        <taxon>Brassicaceae</taxon>
        <taxon>Brassiceae</taxon>
        <taxon>Brassica</taxon>
    </lineage>
</organism>
<dbReference type="Proteomes" id="UP000694005">
    <property type="component" value="Chromosome A04"/>
</dbReference>
<dbReference type="Pfam" id="PF13966">
    <property type="entry name" value="zf-RVT"/>
    <property type="match status" value="1"/>
</dbReference>
<sequence length="142" mass="16566">MSVPSTCLLCGLGDESRDHIYFSCSYSRSVWDSFFTQTSFNQPYTFSEVIRWVHHSTPPGKIRTICKLVTQAVFYAIWNERNKRLHTSVARHPQLIIREIQIILKAKLYGMDQNVGNTNRISSVRPNPGDRYLHLWFQNFPS</sequence>
<protein>
    <recommendedName>
        <fullName evidence="1">Reverse transcriptase zinc-binding domain-containing protein</fullName>
    </recommendedName>
</protein>
<proteinExistence type="predicted"/>
<feature type="domain" description="Reverse transcriptase zinc-binding" evidence="1">
    <location>
        <begin position="2"/>
        <end position="31"/>
    </location>
</feature>
<dbReference type="EMBL" id="LS974620">
    <property type="protein sequence ID" value="CAG7907904.1"/>
    <property type="molecule type" value="Genomic_DNA"/>
</dbReference>
<dbReference type="InterPro" id="IPR026960">
    <property type="entry name" value="RVT-Znf"/>
</dbReference>
<evidence type="ECO:0000259" key="1">
    <source>
        <dbReference type="Pfam" id="PF13966"/>
    </source>
</evidence>
<dbReference type="Gramene" id="A04p28050.2_BraZ1">
    <property type="protein sequence ID" value="A04p28050.2_BraZ1.CDS.1"/>
    <property type="gene ID" value="A04g28050.2_BraZ1"/>
</dbReference>